<sequence length="430" mass="47139">MNSTALLEFDRQHLWHPYTSTLNPLPVYPVAKAEGVEITLQDGRKLIDGMSSWWAALHGYNHPRLNQAVNNQLQQMSHIMFGGLTHEPAVRLGQLLLALLPSELQKIFYADSGSVAVEVAMKMAIQYQHTLGKSSRCKFAAIRASYHGDTWHAMSVCDPVTGMHSLFSQRLPIQFFLPQPQTRFAQAWNPSDIQPLAALLATHGDEIAALILEPIVQGAGGMYFYSPQYLCAAKKLCDQYGVLLIFDEIATGFGRTGKLFALQHADVVPDILCLGKALTGGYLTLSATITSNQVADTISRGEAGCFMHGPTFMANPLACAVAAESIRLLLESDWQSHVARIEAQLKQELALAATWDCVAEVRVLGAIGVIEMQSAVNMRSLQARLVEQGVWVRPFGKLVYLMPPFIITSAQLSQLTSGVLNALKQEYGLC</sequence>
<keyword evidence="5 9" id="KW-0949">S-adenosyl-L-methionine</keyword>
<dbReference type="FunFam" id="3.40.640.10:FF:000041">
    <property type="entry name" value="Adenosylmethionine-8-amino-7-oxononanoate aminotransferase"/>
    <property type="match status" value="1"/>
</dbReference>
<dbReference type="Gene3D" id="3.40.640.10">
    <property type="entry name" value="Type I PLP-dependent aspartate aminotransferase-like (Major domain)"/>
    <property type="match status" value="1"/>
</dbReference>
<feature type="binding site" evidence="9">
    <location>
        <position position="309"/>
    </location>
    <ligand>
        <name>substrate</name>
    </ligand>
</feature>
<evidence type="ECO:0000256" key="8">
    <source>
        <dbReference type="ARBA" id="ARBA00048449"/>
    </source>
</evidence>
<dbReference type="InterPro" id="IPR015421">
    <property type="entry name" value="PyrdxlP-dep_Trfase_major"/>
</dbReference>
<dbReference type="GO" id="GO:0005737">
    <property type="term" value="C:cytoplasm"/>
    <property type="evidence" value="ECO:0007669"/>
    <property type="project" value="UniProtKB-SubCell"/>
</dbReference>
<dbReference type="InterPro" id="IPR015422">
    <property type="entry name" value="PyrdxlP-dep_Trfase_small"/>
</dbReference>
<keyword evidence="9" id="KW-0963">Cytoplasm</keyword>
<evidence type="ECO:0000256" key="5">
    <source>
        <dbReference type="ARBA" id="ARBA00022691"/>
    </source>
</evidence>
<dbReference type="NCBIfam" id="TIGR00508">
    <property type="entry name" value="bioA"/>
    <property type="match status" value="1"/>
</dbReference>
<feature type="binding site" evidence="9">
    <location>
        <position position="247"/>
    </location>
    <ligand>
        <name>pyridoxal 5'-phosphate</name>
        <dbReference type="ChEBI" id="CHEBI:597326"/>
    </ligand>
</feature>
<comment type="function">
    <text evidence="9">Catalyzes the transfer of the alpha-amino group from S-adenosyl-L-methionine (SAM) to 7-keto-8-aminopelargonic acid (KAPA) to form 7,8-diaminopelargonic acid (DAPA). It is the only aminotransferase known to utilize SAM as an amino donor.</text>
</comment>
<dbReference type="SUPFAM" id="SSF53383">
    <property type="entry name" value="PLP-dependent transferases"/>
    <property type="match status" value="1"/>
</dbReference>
<feature type="binding site" evidence="9">
    <location>
        <begin position="310"/>
        <end position="311"/>
    </location>
    <ligand>
        <name>pyridoxal 5'-phosphate</name>
        <dbReference type="ChEBI" id="CHEBI:597326"/>
    </ligand>
</feature>
<evidence type="ECO:0000256" key="9">
    <source>
        <dbReference type="HAMAP-Rule" id="MF_00834"/>
    </source>
</evidence>
<dbReference type="EC" id="2.6.1.62" evidence="9"/>
<comment type="cofactor">
    <cofactor evidence="1 9">
        <name>pyridoxal 5'-phosphate</name>
        <dbReference type="ChEBI" id="CHEBI:597326"/>
    </cofactor>
</comment>
<comment type="catalytic activity">
    <reaction evidence="8 9">
        <text>(8S)-8-amino-7-oxononanoate + S-adenosyl-L-methionine = S-adenosyl-4-methylsulfanyl-2-oxobutanoate + (7R,8S)-7,8-diammoniononanoate</text>
        <dbReference type="Rhea" id="RHEA:16861"/>
        <dbReference type="ChEBI" id="CHEBI:16490"/>
        <dbReference type="ChEBI" id="CHEBI:59789"/>
        <dbReference type="ChEBI" id="CHEBI:149468"/>
        <dbReference type="ChEBI" id="CHEBI:149469"/>
        <dbReference type="EC" id="2.6.1.62"/>
    </reaction>
</comment>
<evidence type="ECO:0000313" key="11">
    <source>
        <dbReference type="Proteomes" id="UP000294619"/>
    </source>
</evidence>
<feature type="binding site" evidence="9">
    <location>
        <position position="276"/>
    </location>
    <ligand>
        <name>substrate</name>
    </ligand>
</feature>
<evidence type="ECO:0000256" key="7">
    <source>
        <dbReference type="ARBA" id="ARBA00022898"/>
    </source>
</evidence>
<dbReference type="HAMAP" id="MF_00834">
    <property type="entry name" value="BioA"/>
    <property type="match status" value="1"/>
</dbReference>
<name>A0A4R3Y0R4_9PAST</name>
<keyword evidence="4 9" id="KW-0808">Transferase</keyword>
<dbReference type="PANTHER" id="PTHR42684">
    <property type="entry name" value="ADENOSYLMETHIONINE-8-AMINO-7-OXONONANOATE AMINOTRANSFERASE"/>
    <property type="match status" value="1"/>
</dbReference>
<feature type="site" description="Participates in the substrate recognition with KAPA and in a stacking interaction with the adenine ring of SAM" evidence="9">
    <location>
        <position position="18"/>
    </location>
</feature>
<dbReference type="NCBIfam" id="NF005940">
    <property type="entry name" value="PRK07986.1"/>
    <property type="match status" value="1"/>
</dbReference>
<dbReference type="GO" id="GO:0004015">
    <property type="term" value="F:adenosylmethionine-8-amino-7-oxononanoate transaminase activity"/>
    <property type="evidence" value="ECO:0007669"/>
    <property type="project" value="UniProtKB-UniRule"/>
</dbReference>
<evidence type="ECO:0000256" key="6">
    <source>
        <dbReference type="ARBA" id="ARBA00022756"/>
    </source>
</evidence>
<evidence type="ECO:0000256" key="3">
    <source>
        <dbReference type="ARBA" id="ARBA00022576"/>
    </source>
</evidence>
<evidence type="ECO:0000256" key="4">
    <source>
        <dbReference type="ARBA" id="ARBA00022679"/>
    </source>
</evidence>
<dbReference type="CDD" id="cd00610">
    <property type="entry name" value="OAT_like"/>
    <property type="match status" value="1"/>
</dbReference>
<dbReference type="InterPro" id="IPR049704">
    <property type="entry name" value="Aminotrans_3_PPA_site"/>
</dbReference>
<evidence type="ECO:0000256" key="2">
    <source>
        <dbReference type="ARBA" id="ARBA00005063"/>
    </source>
</evidence>
<protein>
    <recommendedName>
        <fullName evidence="9">Adenosylmethionine-8-amino-7-oxononanoate aminotransferase</fullName>
        <ecNumber evidence="9">2.6.1.62</ecNumber>
    </recommendedName>
    <alternativeName>
        <fullName evidence="9">7,8-diamino-pelargonic acid aminotransferase</fullName>
        <shortName evidence="9">DAPA AT</shortName>
        <shortName evidence="9">DAPA aminotransferase</shortName>
    </alternativeName>
    <alternativeName>
        <fullName evidence="9">7,8-diaminononanoate synthase</fullName>
        <shortName evidence="9">DANS</shortName>
    </alternativeName>
    <alternativeName>
        <fullName evidence="9">Diaminopelargonic acid synthase</fullName>
    </alternativeName>
</protein>
<comment type="subunit">
    <text evidence="9">Homodimer.</text>
</comment>
<feature type="binding site" evidence="9">
    <location>
        <position position="393"/>
    </location>
    <ligand>
        <name>substrate</name>
    </ligand>
</feature>
<dbReference type="Proteomes" id="UP000294619">
    <property type="component" value="Unassembled WGS sequence"/>
</dbReference>
<dbReference type="PROSITE" id="PS00600">
    <property type="entry name" value="AA_TRANSFER_CLASS_3"/>
    <property type="match status" value="1"/>
</dbReference>
<dbReference type="InterPro" id="IPR005815">
    <property type="entry name" value="BioA"/>
</dbReference>
<evidence type="ECO:0000313" key="10">
    <source>
        <dbReference type="EMBL" id="TCV84228.1"/>
    </source>
</evidence>
<dbReference type="EMBL" id="SMCP01000012">
    <property type="protein sequence ID" value="TCV84228.1"/>
    <property type="molecule type" value="Genomic_DNA"/>
</dbReference>
<proteinExistence type="inferred from homology"/>
<dbReference type="NCBIfam" id="NF004624">
    <property type="entry name" value="PRK05964.1"/>
    <property type="match status" value="1"/>
</dbReference>
<dbReference type="UniPathway" id="UPA00078">
    <property type="reaction ID" value="UER00160"/>
</dbReference>
<comment type="similarity">
    <text evidence="9">Belongs to the class-III pyridoxal-phosphate-dependent aminotransferase family. BioA subfamily.</text>
</comment>
<dbReference type="InterPro" id="IPR005814">
    <property type="entry name" value="Aminotrans_3"/>
</dbReference>
<dbReference type="Pfam" id="PF00202">
    <property type="entry name" value="Aminotran_3"/>
    <property type="match status" value="1"/>
</dbReference>
<comment type="subcellular location">
    <subcellularLocation>
        <location evidence="9">Cytoplasm</location>
    </subcellularLocation>
</comment>
<organism evidence="10 11">
    <name type="scientific">Testudinibacter aquarius</name>
    <dbReference type="NCBI Taxonomy" id="1524974"/>
    <lineage>
        <taxon>Bacteria</taxon>
        <taxon>Pseudomonadati</taxon>
        <taxon>Pseudomonadota</taxon>
        <taxon>Gammaproteobacteria</taxon>
        <taxon>Pasteurellales</taxon>
        <taxon>Pasteurellaceae</taxon>
        <taxon>Testudinibacter</taxon>
    </lineage>
</organism>
<accession>A0A4R3Y0R4</accession>
<dbReference type="AlphaFoldDB" id="A0A4R3Y0R4"/>
<feature type="modified residue" description="N6-(pyridoxal phosphate)lysine" evidence="9">
    <location>
        <position position="276"/>
    </location>
</feature>
<comment type="pathway">
    <text evidence="2 9">Cofactor biosynthesis; biotin biosynthesis; 7,8-diaminononanoate from 8-amino-7-oxononanoate (SAM route): step 1/1.</text>
</comment>
<feature type="binding site" evidence="9">
    <location>
        <position position="53"/>
    </location>
    <ligand>
        <name>substrate</name>
    </ligand>
</feature>
<dbReference type="PANTHER" id="PTHR42684:SF17">
    <property type="entry name" value="ADENOSYLMETHIONINE-8-AMINO-7-OXONONANOATE AMINOTRANSFERASE"/>
    <property type="match status" value="1"/>
</dbReference>
<keyword evidence="7 9" id="KW-0663">Pyridoxal phosphate</keyword>
<feature type="binding site" evidence="9">
    <location>
        <begin position="113"/>
        <end position="114"/>
    </location>
    <ligand>
        <name>pyridoxal 5'-phosphate</name>
        <dbReference type="ChEBI" id="CHEBI:597326"/>
    </ligand>
</feature>
<feature type="binding site" evidence="9">
    <location>
        <position position="146"/>
    </location>
    <ligand>
        <name>substrate</name>
    </ligand>
</feature>
<dbReference type="GO" id="GO:0009102">
    <property type="term" value="P:biotin biosynthetic process"/>
    <property type="evidence" value="ECO:0007669"/>
    <property type="project" value="UniProtKB-UniRule"/>
</dbReference>
<comment type="caution">
    <text evidence="10">The sequence shown here is derived from an EMBL/GenBank/DDBJ whole genome shotgun (WGS) entry which is preliminary data.</text>
</comment>
<evidence type="ECO:0000256" key="1">
    <source>
        <dbReference type="ARBA" id="ARBA00001933"/>
    </source>
</evidence>
<keyword evidence="3 9" id="KW-0032">Aminotransferase</keyword>
<reference evidence="10 11" key="1">
    <citation type="submission" date="2019-03" db="EMBL/GenBank/DDBJ databases">
        <title>Genomic Encyclopedia of Type Strains, Phase IV (KMG-IV): sequencing the most valuable type-strain genomes for metagenomic binning, comparative biology and taxonomic classification.</title>
        <authorList>
            <person name="Goeker M."/>
        </authorList>
    </citation>
    <scope>NUCLEOTIDE SEQUENCE [LARGE SCALE GENOMIC DNA]</scope>
    <source>
        <strain evidence="10 11">DSM 28140</strain>
    </source>
</reference>
<dbReference type="RefSeq" id="WP_132967936.1">
    <property type="nucleotide sequence ID" value="NZ_LEKL01000021.1"/>
</dbReference>
<gene>
    <name evidence="9" type="primary">bioA</name>
    <name evidence="10" type="ORF">EDC16_11259</name>
</gene>
<dbReference type="PIRSF" id="PIRSF000521">
    <property type="entry name" value="Transaminase_4ab_Lys_Orn"/>
    <property type="match status" value="1"/>
</dbReference>
<dbReference type="InterPro" id="IPR015424">
    <property type="entry name" value="PyrdxlP-dep_Trfase"/>
</dbReference>
<dbReference type="GO" id="GO:0030170">
    <property type="term" value="F:pyridoxal phosphate binding"/>
    <property type="evidence" value="ECO:0007669"/>
    <property type="project" value="UniProtKB-UniRule"/>
</dbReference>
<dbReference type="Gene3D" id="3.90.1150.10">
    <property type="entry name" value="Aspartate Aminotransferase, domain 1"/>
    <property type="match status" value="1"/>
</dbReference>
<keyword evidence="6 9" id="KW-0093">Biotin biosynthesis</keyword>